<feature type="transmembrane region" description="Helical" evidence="1">
    <location>
        <begin position="175"/>
        <end position="197"/>
    </location>
</feature>
<dbReference type="InParanoid" id="A0A5F9DKS4"/>
<dbReference type="Proteomes" id="UP000001811">
    <property type="component" value="Unplaced"/>
</dbReference>
<keyword evidence="1" id="KW-0812">Transmembrane</keyword>
<dbReference type="PANTHER" id="PTHR12740">
    <property type="entry name" value="JNK1/MAPK8-ASSOCIATED MEMBRANE PROTEIN"/>
    <property type="match status" value="1"/>
</dbReference>
<dbReference type="GO" id="GO:0036503">
    <property type="term" value="P:ERAD pathway"/>
    <property type="evidence" value="ECO:0007669"/>
    <property type="project" value="TreeGrafter"/>
</dbReference>
<dbReference type="AlphaFoldDB" id="A0A5F9DKS4"/>
<evidence type="ECO:0000313" key="2">
    <source>
        <dbReference type="Ensembl" id="ENSOCUP00000046059.1"/>
    </source>
</evidence>
<proteinExistence type="predicted"/>
<protein>
    <recommendedName>
        <fullName evidence="4">JNK1/MAPK8 associated membrane protein</fullName>
    </recommendedName>
</protein>
<organism evidence="2 3">
    <name type="scientific">Oryctolagus cuniculus</name>
    <name type="common">Rabbit</name>
    <dbReference type="NCBI Taxonomy" id="9986"/>
    <lineage>
        <taxon>Eukaryota</taxon>
        <taxon>Metazoa</taxon>
        <taxon>Chordata</taxon>
        <taxon>Craniata</taxon>
        <taxon>Vertebrata</taxon>
        <taxon>Euteleostomi</taxon>
        <taxon>Mammalia</taxon>
        <taxon>Eutheria</taxon>
        <taxon>Euarchontoglires</taxon>
        <taxon>Glires</taxon>
        <taxon>Lagomorpha</taxon>
        <taxon>Leporidae</taxon>
        <taxon>Oryctolagus</taxon>
    </lineage>
</organism>
<accession>A0A5F9DKS4</accession>
<keyword evidence="3" id="KW-1185">Reference proteome</keyword>
<dbReference type="Bgee" id="ENSOCUG00000031548">
    <property type="expression patterns" value="Expressed in smooth muscle tissue and 19 other cell types or tissues"/>
</dbReference>
<keyword evidence="1" id="KW-1133">Transmembrane helix</keyword>
<dbReference type="GO" id="GO:0016020">
    <property type="term" value="C:membrane"/>
    <property type="evidence" value="ECO:0007669"/>
    <property type="project" value="InterPro"/>
</dbReference>
<evidence type="ECO:0008006" key="4">
    <source>
        <dbReference type="Google" id="ProtNLM"/>
    </source>
</evidence>
<dbReference type="GO" id="GO:0031625">
    <property type="term" value="F:ubiquitin protein ligase binding"/>
    <property type="evidence" value="ECO:0007669"/>
    <property type="project" value="TreeGrafter"/>
</dbReference>
<dbReference type="Pfam" id="PF05571">
    <property type="entry name" value="JAMP"/>
    <property type="match status" value="1"/>
</dbReference>
<evidence type="ECO:0000256" key="1">
    <source>
        <dbReference type="SAM" id="Phobius"/>
    </source>
</evidence>
<dbReference type="Ensembl" id="ENSOCUT00000049564.1">
    <property type="protein sequence ID" value="ENSOCUP00000046059.1"/>
    <property type="gene ID" value="ENSOCUG00000031548.1"/>
</dbReference>
<dbReference type="InterPro" id="IPR008485">
    <property type="entry name" value="JAMP"/>
</dbReference>
<reference evidence="2" key="3">
    <citation type="submission" date="2025-09" db="UniProtKB">
        <authorList>
            <consortium name="Ensembl"/>
        </authorList>
    </citation>
    <scope>IDENTIFICATION</scope>
    <source>
        <strain evidence="2">Thorbecke</strain>
    </source>
</reference>
<dbReference type="GeneTree" id="ENSGT00390000018097"/>
<dbReference type="GO" id="GO:0006986">
    <property type="term" value="P:response to unfolded protein"/>
    <property type="evidence" value="ECO:0007669"/>
    <property type="project" value="InterPro"/>
</dbReference>
<dbReference type="PANTHER" id="PTHR12740:SF4">
    <property type="entry name" value="JNK1_MAPK8-ASSOCIATED MEMBRANE PROTEIN"/>
    <property type="match status" value="1"/>
</dbReference>
<evidence type="ECO:0000313" key="3">
    <source>
        <dbReference type="Proteomes" id="UP000001811"/>
    </source>
</evidence>
<reference evidence="2" key="2">
    <citation type="submission" date="2025-08" db="UniProtKB">
        <authorList>
            <consortium name="Ensembl"/>
        </authorList>
    </citation>
    <scope>IDENTIFICATION</scope>
    <source>
        <strain evidence="2">Thorbecke</strain>
    </source>
</reference>
<sequence length="213" mass="22534">MGEGAPRVGGAPVFAAASWLRGRSGRAGRGACSPLAALPARTLAGVGVVAAPGALAAHGRPGLWLSGRKCALGRCVSSEDGGSANGPERPPPPLAAELTGFGRGRSLLQSGRRKASLGAVDIQPACLGLYCRKTLLFKNGSTEIYGECGVCPRGQRTDAQKLCQPCTESPELYDWLYLGFMAMLPLVLHWFFIEWYSGKKRSARSVKCPQDWC</sequence>
<name>A0A5F9DKS4_RABIT</name>
<reference evidence="2 3" key="1">
    <citation type="journal article" date="2011" name="Nature">
        <title>A high-resolution map of human evolutionary constraint using 29 mammals.</title>
        <authorList>
            <person name="Lindblad-Toh K."/>
            <person name="Garber M."/>
            <person name="Zuk O."/>
            <person name="Lin M.F."/>
            <person name="Parker B.J."/>
            <person name="Washietl S."/>
            <person name="Kheradpour P."/>
            <person name="Ernst J."/>
            <person name="Jordan G."/>
            <person name="Mauceli E."/>
            <person name="Ward L.D."/>
            <person name="Lowe C.B."/>
            <person name="Holloway A.K."/>
            <person name="Clamp M."/>
            <person name="Gnerre S."/>
            <person name="Alfoldi J."/>
            <person name="Beal K."/>
            <person name="Chang J."/>
            <person name="Clawson H."/>
            <person name="Cuff J."/>
            <person name="Di Palma F."/>
            <person name="Fitzgerald S."/>
            <person name="Flicek P."/>
            <person name="Guttman M."/>
            <person name="Hubisz M.J."/>
            <person name="Jaffe D.B."/>
            <person name="Jungreis I."/>
            <person name="Kent W.J."/>
            <person name="Kostka D."/>
            <person name="Lara M."/>
            <person name="Martins A.L."/>
            <person name="Massingham T."/>
            <person name="Moltke I."/>
            <person name="Raney B.J."/>
            <person name="Rasmussen M.D."/>
            <person name="Robinson J."/>
            <person name="Stark A."/>
            <person name="Vilella A.J."/>
            <person name="Wen J."/>
            <person name="Xie X."/>
            <person name="Zody M.C."/>
            <person name="Baldwin J."/>
            <person name="Bloom T."/>
            <person name="Chin C.W."/>
            <person name="Heiman D."/>
            <person name="Nicol R."/>
            <person name="Nusbaum C."/>
            <person name="Young S."/>
            <person name="Wilkinson J."/>
            <person name="Worley K.C."/>
            <person name="Kovar C.L."/>
            <person name="Muzny D.M."/>
            <person name="Gibbs R.A."/>
            <person name="Cree A."/>
            <person name="Dihn H.H."/>
            <person name="Fowler G."/>
            <person name="Jhangiani S."/>
            <person name="Joshi V."/>
            <person name="Lee S."/>
            <person name="Lewis L.R."/>
            <person name="Nazareth L.V."/>
            <person name="Okwuonu G."/>
            <person name="Santibanez J."/>
            <person name="Warren W.C."/>
            <person name="Mardis E.R."/>
            <person name="Weinstock G.M."/>
            <person name="Wilson R.K."/>
            <person name="Delehaunty K."/>
            <person name="Dooling D."/>
            <person name="Fronik C."/>
            <person name="Fulton L."/>
            <person name="Fulton B."/>
            <person name="Graves T."/>
            <person name="Minx P."/>
            <person name="Sodergren E."/>
            <person name="Birney E."/>
            <person name="Margulies E.H."/>
            <person name="Herrero J."/>
            <person name="Green E.D."/>
            <person name="Haussler D."/>
            <person name="Siepel A."/>
            <person name="Goldman N."/>
            <person name="Pollard K.S."/>
            <person name="Pedersen J.S."/>
            <person name="Lander E.S."/>
            <person name="Kellis M."/>
        </authorList>
    </citation>
    <scope>NUCLEOTIDE SEQUENCE [LARGE SCALE GENOMIC DNA]</scope>
    <source>
        <strain evidence="3">Thorbecke</strain>
    </source>
</reference>
<keyword evidence="1" id="KW-0472">Membrane</keyword>